<dbReference type="GO" id="GO:0004386">
    <property type="term" value="F:helicase activity"/>
    <property type="evidence" value="ECO:0007669"/>
    <property type="project" value="UniProtKB-KW"/>
</dbReference>
<keyword evidence="4" id="KW-0067">ATP-binding</keyword>
<feature type="active site" evidence="5">
    <location>
        <position position="32"/>
    </location>
</feature>
<dbReference type="PANTHER" id="PTHR12131:SF1">
    <property type="entry name" value="ATP-DEPENDENT RNA HELICASE SUPV3L1, MITOCHONDRIAL-RELATED"/>
    <property type="match status" value="1"/>
</dbReference>
<feature type="signal peptide" evidence="6">
    <location>
        <begin position="1"/>
        <end position="19"/>
    </location>
</feature>
<evidence type="ECO:0000259" key="7">
    <source>
        <dbReference type="PROSITE" id="PS51192"/>
    </source>
</evidence>
<dbReference type="InterPro" id="IPR000223">
    <property type="entry name" value="Pept_S26A_signal_pept_1"/>
</dbReference>
<dbReference type="EMBL" id="LSYV01000075">
    <property type="protein sequence ID" value="KXZ44081.1"/>
    <property type="molecule type" value="Genomic_DNA"/>
</dbReference>
<dbReference type="GO" id="GO:0070478">
    <property type="term" value="P:nuclear-transcribed mRNA catabolic process, 3'-5' exonucleolytic nonsense-mediated decay"/>
    <property type="evidence" value="ECO:0007669"/>
    <property type="project" value="TreeGrafter"/>
</dbReference>
<keyword evidence="1" id="KW-0547">Nucleotide-binding</keyword>
<dbReference type="PANTHER" id="PTHR12131">
    <property type="entry name" value="ATP-DEPENDENT RNA AND DNA HELICASE"/>
    <property type="match status" value="1"/>
</dbReference>
<name>A0A150G2R2_GONPE</name>
<dbReference type="GO" id="GO:0005524">
    <property type="term" value="F:ATP binding"/>
    <property type="evidence" value="ECO:0007669"/>
    <property type="project" value="UniProtKB-KW"/>
</dbReference>
<evidence type="ECO:0000256" key="5">
    <source>
        <dbReference type="PIRSR" id="PIRSR600223-1"/>
    </source>
</evidence>
<evidence type="ECO:0000256" key="4">
    <source>
        <dbReference type="ARBA" id="ARBA00022840"/>
    </source>
</evidence>
<dbReference type="NCBIfam" id="TIGR02227">
    <property type="entry name" value="sigpep_I_bact"/>
    <property type="match status" value="1"/>
</dbReference>
<feature type="active site" evidence="5">
    <location>
        <position position="81"/>
    </location>
</feature>
<feature type="chain" id="PRO_5007561817" description="Helicase ATP-binding domain-containing protein" evidence="6">
    <location>
        <begin position="20"/>
        <end position="428"/>
    </location>
</feature>
<dbReference type="GO" id="GO:0006465">
    <property type="term" value="P:signal peptide processing"/>
    <property type="evidence" value="ECO:0007669"/>
    <property type="project" value="InterPro"/>
</dbReference>
<dbReference type="GO" id="GO:0003676">
    <property type="term" value="F:nucleic acid binding"/>
    <property type="evidence" value="ECO:0007669"/>
    <property type="project" value="InterPro"/>
</dbReference>
<gene>
    <name evidence="8" type="ORF">GPECTOR_74g695</name>
</gene>
<evidence type="ECO:0000256" key="6">
    <source>
        <dbReference type="SAM" id="SignalP"/>
    </source>
</evidence>
<dbReference type="InterPro" id="IPR019533">
    <property type="entry name" value="Peptidase_S26"/>
</dbReference>
<evidence type="ECO:0000313" key="8">
    <source>
        <dbReference type="EMBL" id="KXZ44081.1"/>
    </source>
</evidence>
<dbReference type="GO" id="GO:0016020">
    <property type="term" value="C:membrane"/>
    <property type="evidence" value="ECO:0007669"/>
    <property type="project" value="InterPro"/>
</dbReference>
<feature type="domain" description="Helicase ATP-binding" evidence="7">
    <location>
        <begin position="244"/>
        <end position="417"/>
    </location>
</feature>
<evidence type="ECO:0000256" key="2">
    <source>
        <dbReference type="ARBA" id="ARBA00022801"/>
    </source>
</evidence>
<evidence type="ECO:0000313" key="9">
    <source>
        <dbReference type="Proteomes" id="UP000075714"/>
    </source>
</evidence>
<dbReference type="Gene3D" id="3.40.50.300">
    <property type="entry name" value="P-loop containing nucleotide triphosphate hydrolases"/>
    <property type="match status" value="1"/>
</dbReference>
<dbReference type="Pfam" id="PF00270">
    <property type="entry name" value="DEAD"/>
    <property type="match status" value="1"/>
</dbReference>
<evidence type="ECO:0000256" key="3">
    <source>
        <dbReference type="ARBA" id="ARBA00022806"/>
    </source>
</evidence>
<dbReference type="OrthoDB" id="9996127at2759"/>
<dbReference type="Proteomes" id="UP000075714">
    <property type="component" value="Unassembled WGS sequence"/>
</dbReference>
<dbReference type="PRINTS" id="PR00727">
    <property type="entry name" value="LEADERPTASE"/>
</dbReference>
<dbReference type="InterPro" id="IPR050699">
    <property type="entry name" value="RNA-DNA_Helicase"/>
</dbReference>
<accession>A0A150G2R2</accession>
<dbReference type="STRING" id="33097.A0A150G2R2"/>
<proteinExistence type="predicted"/>
<keyword evidence="3" id="KW-0347">Helicase</keyword>
<keyword evidence="9" id="KW-1185">Reference proteome</keyword>
<dbReference type="InterPro" id="IPR027417">
    <property type="entry name" value="P-loop_NTPase"/>
</dbReference>
<organism evidence="8 9">
    <name type="scientific">Gonium pectorale</name>
    <name type="common">Green alga</name>
    <dbReference type="NCBI Taxonomy" id="33097"/>
    <lineage>
        <taxon>Eukaryota</taxon>
        <taxon>Viridiplantae</taxon>
        <taxon>Chlorophyta</taxon>
        <taxon>core chlorophytes</taxon>
        <taxon>Chlorophyceae</taxon>
        <taxon>CS clade</taxon>
        <taxon>Chlamydomonadales</taxon>
        <taxon>Volvocaceae</taxon>
        <taxon>Gonium</taxon>
    </lineage>
</organism>
<dbReference type="CDD" id="cd06530">
    <property type="entry name" value="S26_SPase_I"/>
    <property type="match status" value="1"/>
</dbReference>
<dbReference type="Gene3D" id="2.10.109.10">
    <property type="entry name" value="Umud Fragment, subunit A"/>
    <property type="match status" value="1"/>
</dbReference>
<keyword evidence="6" id="KW-0732">Signal</keyword>
<sequence length="428" mass="46355">MGGFFRHLVLWLPAGIALTDNCFSLLLVEGQSMWPTLNADNNYRDIVFVEKFSYKWWWRRYQRGDVAVLWAPDQPHQQLVKRVIALQGDTVFDRDRGKPLEIPKAGRGLASGLAAGSGRCWVEGDNADASGDSRNVYGPAIITDYPSQFEELSIGASTLASADSEPDVEVLLPEVELEAEDATSTIDEVNPYTNADALSTAQEGLAGGEPALEALLAEGGSDLSADRIASVFPFPLDAFQRRALELFLEGRSVVVCAPTGAGKTAIAEAAAAAVLARGQRVIYTTPLKALSNQKLFETRRRFGGARCGLQTGDASLNPDADIVVMTTEILRNIMYRTAELAEENNTGSGSTREARLGDVGLIVLDEVHYLGDPHRGSVWEEVIINCPRHIQLLCMSATVANPKDLGDWIGKVPHVPARMCFLGGLMIA</sequence>
<dbReference type="GO" id="GO:0004252">
    <property type="term" value="F:serine-type endopeptidase activity"/>
    <property type="evidence" value="ECO:0007669"/>
    <property type="project" value="InterPro"/>
</dbReference>
<evidence type="ECO:0000256" key="1">
    <source>
        <dbReference type="ARBA" id="ARBA00022741"/>
    </source>
</evidence>
<dbReference type="SMART" id="SM00487">
    <property type="entry name" value="DEXDc"/>
    <property type="match status" value="1"/>
</dbReference>
<dbReference type="SUPFAM" id="SSF51306">
    <property type="entry name" value="LexA/Signal peptidase"/>
    <property type="match status" value="1"/>
</dbReference>
<protein>
    <recommendedName>
        <fullName evidence="7">Helicase ATP-binding domain-containing protein</fullName>
    </recommendedName>
</protein>
<dbReference type="AlphaFoldDB" id="A0A150G2R2"/>
<dbReference type="PROSITE" id="PS51192">
    <property type="entry name" value="HELICASE_ATP_BIND_1"/>
    <property type="match status" value="1"/>
</dbReference>
<dbReference type="Pfam" id="PF10502">
    <property type="entry name" value="Peptidase_S26"/>
    <property type="match status" value="1"/>
</dbReference>
<keyword evidence="2" id="KW-0378">Hydrolase</keyword>
<dbReference type="GO" id="GO:0055087">
    <property type="term" value="C:Ski complex"/>
    <property type="evidence" value="ECO:0007669"/>
    <property type="project" value="TreeGrafter"/>
</dbReference>
<dbReference type="InterPro" id="IPR011545">
    <property type="entry name" value="DEAD/DEAH_box_helicase_dom"/>
</dbReference>
<dbReference type="InterPro" id="IPR036286">
    <property type="entry name" value="LexA/Signal_pep-like_sf"/>
</dbReference>
<dbReference type="InterPro" id="IPR014001">
    <property type="entry name" value="Helicase_ATP-bd"/>
</dbReference>
<dbReference type="SUPFAM" id="SSF52540">
    <property type="entry name" value="P-loop containing nucleoside triphosphate hydrolases"/>
    <property type="match status" value="1"/>
</dbReference>
<reference evidence="9" key="1">
    <citation type="journal article" date="2016" name="Nat. Commun.">
        <title>The Gonium pectorale genome demonstrates co-option of cell cycle regulation during the evolution of multicellularity.</title>
        <authorList>
            <person name="Hanschen E.R."/>
            <person name="Marriage T.N."/>
            <person name="Ferris P.J."/>
            <person name="Hamaji T."/>
            <person name="Toyoda A."/>
            <person name="Fujiyama A."/>
            <person name="Neme R."/>
            <person name="Noguchi H."/>
            <person name="Minakuchi Y."/>
            <person name="Suzuki M."/>
            <person name="Kawai-Toyooka H."/>
            <person name="Smith D.R."/>
            <person name="Sparks H."/>
            <person name="Anderson J."/>
            <person name="Bakaric R."/>
            <person name="Luria V."/>
            <person name="Karger A."/>
            <person name="Kirschner M.W."/>
            <person name="Durand P.M."/>
            <person name="Michod R.E."/>
            <person name="Nozaki H."/>
            <person name="Olson B.J."/>
        </authorList>
    </citation>
    <scope>NUCLEOTIDE SEQUENCE [LARGE SCALE GENOMIC DNA]</scope>
    <source>
        <strain evidence="9">NIES-2863</strain>
    </source>
</reference>
<comment type="caution">
    <text evidence="8">The sequence shown here is derived from an EMBL/GenBank/DDBJ whole genome shotgun (WGS) entry which is preliminary data.</text>
</comment>